<name>A0A1X7SSA1_AMPQE</name>
<dbReference type="OrthoDB" id="6071166at2759"/>
<dbReference type="EnsemblMetazoa" id="Aqu2.1.05029_001">
    <property type="protein sequence ID" value="Aqu2.1.05029_001"/>
    <property type="gene ID" value="Aqu2.1.05029"/>
</dbReference>
<evidence type="ECO:0000313" key="1">
    <source>
        <dbReference type="EnsemblMetazoa" id="Aqu2.1.05029_001"/>
    </source>
</evidence>
<reference evidence="1" key="1">
    <citation type="submission" date="2017-05" db="UniProtKB">
        <authorList>
            <consortium name="EnsemblMetazoa"/>
        </authorList>
    </citation>
    <scope>IDENTIFICATION</scope>
</reference>
<accession>A0A1X7SSA1</accession>
<dbReference type="InParanoid" id="A0A1X7SSA1"/>
<organism evidence="1">
    <name type="scientific">Amphimedon queenslandica</name>
    <name type="common">Sponge</name>
    <dbReference type="NCBI Taxonomy" id="400682"/>
    <lineage>
        <taxon>Eukaryota</taxon>
        <taxon>Metazoa</taxon>
        <taxon>Porifera</taxon>
        <taxon>Demospongiae</taxon>
        <taxon>Heteroscleromorpha</taxon>
        <taxon>Haplosclerida</taxon>
        <taxon>Niphatidae</taxon>
        <taxon>Amphimedon</taxon>
    </lineage>
</organism>
<dbReference type="AlphaFoldDB" id="A0A1X7SSA1"/>
<protein>
    <submittedName>
        <fullName evidence="1">Uncharacterized protein</fullName>
    </submittedName>
</protein>
<sequence>MMQEARIFLGQVKRNDCKTYDVTNSSSFNGSNLTTTDPNCPTLNNCFGNTTKLNDGDFGPMDSLNGQLGRFFAFNQNNSRLTFTVFSPVSTVELYFFNSPADGIGLPQLKVSNAGPIVPYFFSNNDELTLTDSQLRTVALHLNQSLPEVQIDFTFPVNSRIDWFLVSEVQSFNGSPVSAPMEDI</sequence>
<proteinExistence type="predicted"/>